<evidence type="ECO:0008006" key="3">
    <source>
        <dbReference type="Google" id="ProtNLM"/>
    </source>
</evidence>
<sequence length="101" mass="12329">MKLMEFVGTGGLGVVESALFGGSHRRIEWVVHHWCFNWCCWRCFWNSIKVFITEVRVLLFCCFWSVWSFRFFDFKREKCGIFRFKLKDKIRIMSIACSFWY</sequence>
<comment type="caution">
    <text evidence="1">The sequence shown here is derived from an EMBL/GenBank/DDBJ whole genome shotgun (WGS) entry which is preliminary data.</text>
</comment>
<keyword evidence="2" id="KW-1185">Reference proteome</keyword>
<name>A0AAU9ILD9_9CILI</name>
<protein>
    <recommendedName>
        <fullName evidence="3">Transmembrane protein</fullName>
    </recommendedName>
</protein>
<dbReference type="Proteomes" id="UP001162131">
    <property type="component" value="Unassembled WGS sequence"/>
</dbReference>
<dbReference type="EMBL" id="CAJZBQ010000008">
    <property type="protein sequence ID" value="CAG9312609.1"/>
    <property type="molecule type" value="Genomic_DNA"/>
</dbReference>
<proteinExistence type="predicted"/>
<accession>A0AAU9ILD9</accession>
<dbReference type="AlphaFoldDB" id="A0AAU9ILD9"/>
<evidence type="ECO:0000313" key="2">
    <source>
        <dbReference type="Proteomes" id="UP001162131"/>
    </source>
</evidence>
<organism evidence="1 2">
    <name type="scientific">Blepharisma stoltei</name>
    <dbReference type="NCBI Taxonomy" id="1481888"/>
    <lineage>
        <taxon>Eukaryota</taxon>
        <taxon>Sar</taxon>
        <taxon>Alveolata</taxon>
        <taxon>Ciliophora</taxon>
        <taxon>Postciliodesmatophora</taxon>
        <taxon>Heterotrichea</taxon>
        <taxon>Heterotrichida</taxon>
        <taxon>Blepharismidae</taxon>
        <taxon>Blepharisma</taxon>
    </lineage>
</organism>
<gene>
    <name evidence="1" type="ORF">BSTOLATCC_MIC7138</name>
</gene>
<reference evidence="1" key="1">
    <citation type="submission" date="2021-09" db="EMBL/GenBank/DDBJ databases">
        <authorList>
            <consortium name="AG Swart"/>
            <person name="Singh M."/>
            <person name="Singh A."/>
            <person name="Seah K."/>
            <person name="Emmerich C."/>
        </authorList>
    </citation>
    <scope>NUCLEOTIDE SEQUENCE</scope>
    <source>
        <strain evidence="1">ATCC30299</strain>
    </source>
</reference>
<evidence type="ECO:0000313" key="1">
    <source>
        <dbReference type="EMBL" id="CAG9312609.1"/>
    </source>
</evidence>